<gene>
    <name evidence="3" type="ordered locus">Ndas_1799</name>
</gene>
<dbReference type="AlphaFoldDB" id="D7B5G0"/>
<evidence type="ECO:0000256" key="2">
    <source>
        <dbReference type="SAM" id="Phobius"/>
    </source>
</evidence>
<feature type="compositionally biased region" description="Pro residues" evidence="1">
    <location>
        <begin position="7"/>
        <end position="18"/>
    </location>
</feature>
<accession>D7B5G0</accession>
<feature type="transmembrane region" description="Helical" evidence="2">
    <location>
        <begin position="81"/>
        <end position="101"/>
    </location>
</feature>
<feature type="transmembrane region" description="Helical" evidence="2">
    <location>
        <begin position="56"/>
        <end position="75"/>
    </location>
</feature>
<keyword evidence="2" id="KW-0472">Membrane</keyword>
<evidence type="ECO:0000256" key="1">
    <source>
        <dbReference type="SAM" id="MobiDB-lite"/>
    </source>
</evidence>
<dbReference type="HOGENOM" id="CLU_2143242_0_0_11"/>
<feature type="region of interest" description="Disordered" evidence="1">
    <location>
        <begin position="1"/>
        <end position="23"/>
    </location>
</feature>
<dbReference type="RefSeq" id="WP_013152834.1">
    <property type="nucleotide sequence ID" value="NC_014210.1"/>
</dbReference>
<dbReference type="Proteomes" id="UP000002219">
    <property type="component" value="Chromosome 1"/>
</dbReference>
<dbReference type="KEGG" id="nda:Ndas_1799"/>
<evidence type="ECO:0000313" key="4">
    <source>
        <dbReference type="Proteomes" id="UP000002219"/>
    </source>
</evidence>
<protein>
    <submittedName>
        <fullName evidence="3">Uncharacterized protein</fullName>
    </submittedName>
</protein>
<proteinExistence type="predicted"/>
<evidence type="ECO:0000313" key="3">
    <source>
        <dbReference type="EMBL" id="ADH67227.1"/>
    </source>
</evidence>
<sequence length="112" mass="11627">MSSETTPAPPPASPPPDPAGRTDVEAALLGGRSREDLARQRLSPAEERFERGRATLGWVLAPALAIVFALLPLGMDRQQQLLAAVLLGVIGFVGGADPPFFRAGQAAPAAMS</sequence>
<organism evidence="3 4">
    <name type="scientific">Nocardiopsis dassonvillei (strain ATCC 23218 / DSM 43111 / CIP 107115 / JCM 7437 / KCTC 9190 / NBRC 14626 / NCTC 10488 / NRRL B-5397 / IMRU 509)</name>
    <name type="common">Actinomadura dassonvillei</name>
    <dbReference type="NCBI Taxonomy" id="446468"/>
    <lineage>
        <taxon>Bacteria</taxon>
        <taxon>Bacillati</taxon>
        <taxon>Actinomycetota</taxon>
        <taxon>Actinomycetes</taxon>
        <taxon>Streptosporangiales</taxon>
        <taxon>Nocardiopsidaceae</taxon>
        <taxon>Nocardiopsis</taxon>
    </lineage>
</organism>
<name>D7B5G0_NOCDD</name>
<reference evidence="3 4" key="1">
    <citation type="journal article" date="2010" name="Stand. Genomic Sci.">
        <title>Complete genome sequence of Nocardiopsis dassonvillei type strain (IMRU 509).</title>
        <authorList>
            <person name="Sun H."/>
            <person name="Lapidus A."/>
            <person name="Nolan M."/>
            <person name="Lucas S."/>
            <person name="Del Rio T.G."/>
            <person name="Tice H."/>
            <person name="Cheng J.F."/>
            <person name="Tapia R."/>
            <person name="Han C."/>
            <person name="Goodwin L."/>
            <person name="Pitluck S."/>
            <person name="Pagani I."/>
            <person name="Ivanova N."/>
            <person name="Mavromatis K."/>
            <person name="Mikhailova N."/>
            <person name="Pati A."/>
            <person name="Chen A."/>
            <person name="Palaniappan K."/>
            <person name="Land M."/>
            <person name="Hauser L."/>
            <person name="Chang Y.J."/>
            <person name="Jeffries C.D."/>
            <person name="Djao O.D."/>
            <person name="Rohde M."/>
            <person name="Sikorski J."/>
            <person name="Goker M."/>
            <person name="Woyke T."/>
            <person name="Bristow J."/>
            <person name="Eisen J.A."/>
            <person name="Markowitz V."/>
            <person name="Hugenholtz P."/>
            <person name="Kyrpides N.C."/>
            <person name="Klenk H.P."/>
        </authorList>
    </citation>
    <scope>NUCLEOTIDE SEQUENCE [LARGE SCALE GENOMIC DNA]</scope>
    <source>
        <strain evidence="4">ATCC 23218 / DSM 43111 / CIP 107115 / JCM 7437 / KCTC 9190 / NBRC 14626 / NCTC 10488 / NRRL B-5397 / IMRU 509</strain>
    </source>
</reference>
<keyword evidence="2" id="KW-1133">Transmembrane helix</keyword>
<keyword evidence="4" id="KW-1185">Reference proteome</keyword>
<dbReference type="eggNOG" id="COG0471">
    <property type="taxonomic scope" value="Bacteria"/>
</dbReference>
<dbReference type="EMBL" id="CP002040">
    <property type="protein sequence ID" value="ADH67227.1"/>
    <property type="molecule type" value="Genomic_DNA"/>
</dbReference>
<keyword evidence="2" id="KW-0812">Transmembrane</keyword>
<dbReference type="GeneID" id="91489470"/>
<dbReference type="STRING" id="446468.Ndas_1799"/>